<reference evidence="6" key="1">
    <citation type="submission" date="2017-02" db="UniProtKB">
        <authorList>
            <consortium name="WormBaseParasite"/>
        </authorList>
    </citation>
    <scope>IDENTIFICATION</scope>
</reference>
<evidence type="ECO:0000313" key="4">
    <source>
        <dbReference type="Proteomes" id="UP000038040"/>
    </source>
</evidence>
<evidence type="ECO:0000313" key="3">
    <source>
        <dbReference type="EMBL" id="VDN60548.1"/>
    </source>
</evidence>
<evidence type="ECO:0000313" key="6">
    <source>
        <dbReference type="WBParaSite" id="DME_0000897001-mRNA-1"/>
    </source>
</evidence>
<evidence type="ECO:0000256" key="2">
    <source>
        <dbReference type="SAM" id="Phobius"/>
    </source>
</evidence>
<keyword evidence="5" id="KW-1185">Reference proteome</keyword>
<dbReference type="Proteomes" id="UP000038040">
    <property type="component" value="Unplaced"/>
</dbReference>
<organism evidence="4 6">
    <name type="scientific">Dracunculus medinensis</name>
    <name type="common">Guinea worm</name>
    <dbReference type="NCBI Taxonomy" id="318479"/>
    <lineage>
        <taxon>Eukaryota</taxon>
        <taxon>Metazoa</taxon>
        <taxon>Ecdysozoa</taxon>
        <taxon>Nematoda</taxon>
        <taxon>Chromadorea</taxon>
        <taxon>Rhabditida</taxon>
        <taxon>Spirurina</taxon>
        <taxon>Dracunculoidea</taxon>
        <taxon>Dracunculidae</taxon>
        <taxon>Dracunculus</taxon>
    </lineage>
</organism>
<evidence type="ECO:0000313" key="5">
    <source>
        <dbReference type="Proteomes" id="UP000274756"/>
    </source>
</evidence>
<reference evidence="3 5" key="2">
    <citation type="submission" date="2018-11" db="EMBL/GenBank/DDBJ databases">
        <authorList>
            <consortium name="Pathogen Informatics"/>
        </authorList>
    </citation>
    <scope>NUCLEOTIDE SEQUENCE [LARGE SCALE GENOMIC DNA]</scope>
</reference>
<dbReference type="AlphaFoldDB" id="A0A0N4UMA6"/>
<dbReference type="Proteomes" id="UP000274756">
    <property type="component" value="Unassembled WGS sequence"/>
</dbReference>
<accession>A0A0N4UMA6</accession>
<feature type="transmembrane region" description="Helical" evidence="2">
    <location>
        <begin position="12"/>
        <end position="32"/>
    </location>
</feature>
<dbReference type="STRING" id="318479.A0A0N4UMA6"/>
<protein>
    <submittedName>
        <fullName evidence="6">Polypeptide N-acetylgalactosaminyltransferase 10</fullName>
    </submittedName>
</protein>
<proteinExistence type="predicted"/>
<sequence length="156" mass="18311">MRLRPLKRRAFFLNVLTVIGAYWVISTLVTYWKNQPDLSVNLYEADKGKEPRSLQPERNREIMQRNGESTNQNNIPQAQIIYSEYSPIYRKGDPNQAGESGRPVIISKEVIVTRLSPNERKKYDEFFERNSFNEYASNLISIHRSLPNLRDEMCEL</sequence>
<evidence type="ECO:0000256" key="1">
    <source>
        <dbReference type="SAM" id="MobiDB-lite"/>
    </source>
</evidence>
<feature type="compositionally biased region" description="Basic and acidic residues" evidence="1">
    <location>
        <begin position="47"/>
        <end position="63"/>
    </location>
</feature>
<feature type="compositionally biased region" description="Polar residues" evidence="1">
    <location>
        <begin position="66"/>
        <end position="76"/>
    </location>
</feature>
<feature type="region of interest" description="Disordered" evidence="1">
    <location>
        <begin position="47"/>
        <end position="76"/>
    </location>
</feature>
<keyword evidence="2" id="KW-1133">Transmembrane helix</keyword>
<dbReference type="WBParaSite" id="DME_0000897001-mRNA-1">
    <property type="protein sequence ID" value="DME_0000897001-mRNA-1"/>
    <property type="gene ID" value="DME_0000897001"/>
</dbReference>
<keyword evidence="2" id="KW-0812">Transmembrane</keyword>
<dbReference type="OrthoDB" id="5787163at2759"/>
<gene>
    <name evidence="3" type="ORF">DME_LOCUS10521</name>
</gene>
<dbReference type="EMBL" id="UYYG01001222">
    <property type="protein sequence ID" value="VDN60548.1"/>
    <property type="molecule type" value="Genomic_DNA"/>
</dbReference>
<name>A0A0N4UMA6_DRAME</name>
<dbReference type="Gene3D" id="3.90.550.10">
    <property type="entry name" value="Spore Coat Polysaccharide Biosynthesis Protein SpsA, Chain A"/>
    <property type="match status" value="1"/>
</dbReference>
<keyword evidence="2" id="KW-0472">Membrane</keyword>
<dbReference type="InterPro" id="IPR029044">
    <property type="entry name" value="Nucleotide-diphossugar_trans"/>
</dbReference>